<accession>A0A851HZT5</accession>
<keyword evidence="2" id="KW-1133">Transmembrane helix</keyword>
<protein>
    <submittedName>
        <fullName evidence="3">Efflux transporter periplasmic adaptor subunit</fullName>
    </submittedName>
</protein>
<keyword evidence="4" id="KW-1185">Reference proteome</keyword>
<dbReference type="GO" id="GO:1990281">
    <property type="term" value="C:efflux pump complex"/>
    <property type="evidence" value="ECO:0007669"/>
    <property type="project" value="TreeGrafter"/>
</dbReference>
<organism evidence="3 4">
    <name type="scientific">Marinobacter adhaerens</name>
    <dbReference type="NCBI Taxonomy" id="1033846"/>
    <lineage>
        <taxon>Bacteria</taxon>
        <taxon>Pseudomonadati</taxon>
        <taxon>Pseudomonadota</taxon>
        <taxon>Gammaproteobacteria</taxon>
        <taxon>Pseudomonadales</taxon>
        <taxon>Marinobacteraceae</taxon>
        <taxon>Marinobacter</taxon>
    </lineage>
</organism>
<evidence type="ECO:0000313" key="3">
    <source>
        <dbReference type="EMBL" id="NWN91438.1"/>
    </source>
</evidence>
<evidence type="ECO:0000256" key="2">
    <source>
        <dbReference type="SAM" id="Phobius"/>
    </source>
</evidence>
<keyword evidence="2" id="KW-0472">Membrane</keyword>
<feature type="coiled-coil region" evidence="1">
    <location>
        <begin position="111"/>
        <end position="161"/>
    </location>
</feature>
<name>A0A851HZT5_9GAMM</name>
<proteinExistence type="predicted"/>
<dbReference type="Gene3D" id="2.40.50.100">
    <property type="match status" value="1"/>
</dbReference>
<keyword evidence="1" id="KW-0175">Coiled coil</keyword>
<dbReference type="SUPFAM" id="SSF111369">
    <property type="entry name" value="HlyD-like secretion proteins"/>
    <property type="match status" value="1"/>
</dbReference>
<dbReference type="Gene3D" id="1.10.287.470">
    <property type="entry name" value="Helix hairpin bin"/>
    <property type="match status" value="1"/>
</dbReference>
<feature type="transmembrane region" description="Helical" evidence="2">
    <location>
        <begin position="12"/>
        <end position="31"/>
    </location>
</feature>
<dbReference type="PANTHER" id="PTHR30469:SF15">
    <property type="entry name" value="HLYD FAMILY OF SECRETION PROTEINS"/>
    <property type="match status" value="1"/>
</dbReference>
<evidence type="ECO:0000256" key="1">
    <source>
        <dbReference type="SAM" id="Coils"/>
    </source>
</evidence>
<keyword evidence="2" id="KW-0812">Transmembrane</keyword>
<dbReference type="GO" id="GO:0015562">
    <property type="term" value="F:efflux transmembrane transporter activity"/>
    <property type="evidence" value="ECO:0007669"/>
    <property type="project" value="TreeGrafter"/>
</dbReference>
<dbReference type="Gene3D" id="2.40.420.20">
    <property type="match status" value="1"/>
</dbReference>
<dbReference type="PANTHER" id="PTHR30469">
    <property type="entry name" value="MULTIDRUG RESISTANCE PROTEIN MDTA"/>
    <property type="match status" value="1"/>
</dbReference>
<dbReference type="AlphaFoldDB" id="A0A851HZT5"/>
<evidence type="ECO:0000313" key="4">
    <source>
        <dbReference type="Proteomes" id="UP000536442"/>
    </source>
</evidence>
<comment type="caution">
    <text evidence="3">The sequence shown here is derived from an EMBL/GenBank/DDBJ whole genome shotgun (WGS) entry which is preliminary data.</text>
</comment>
<gene>
    <name evidence="3" type="ORF">HLV39_08020</name>
</gene>
<reference evidence="3 4" key="1">
    <citation type="submission" date="2020-03" db="EMBL/GenBank/DDBJ databases">
        <title>Metagenomic, metatranscriptomic, and metabolomic analyses revealed the key microbes and metabolic features during the fermentation of ganjang, Korean traditional soy sauce.</title>
        <authorList>
            <person name="Chun B.H."/>
            <person name="Jeon C.O."/>
        </authorList>
    </citation>
    <scope>NUCLEOTIDE SEQUENCE [LARGE SCALE GENOMIC DNA]</scope>
    <source>
        <strain evidence="3 4">KG14</strain>
    </source>
</reference>
<dbReference type="EMBL" id="JABEVQ010000004">
    <property type="protein sequence ID" value="NWN91438.1"/>
    <property type="molecule type" value="Genomic_DNA"/>
</dbReference>
<dbReference type="Gene3D" id="2.40.30.170">
    <property type="match status" value="1"/>
</dbReference>
<sequence>MTQGKFRSRKVFALAGLIVGIAVLALLVFFAEEPERSEANSRPLHLNVIDVQSMPFVLSARGFGLARPVQTWQAVANVAGRVVERHPQLNSGTLLPAGTLLLALDPSRYELAIAETKAELASLEAEQAQLEVEVQNTRHLLQLESERLQLSESELERIERLLKTGAVSRSQFDDQRRATLAQRQQVQSLENQLSVLPSKQQYLEAQIQRVNTRLEQGREDLADTRFTAPYDLRVRDVDVEEYQFASQGQSLFLADNIEQAEIEAQVPLAMLRRLMTAVLVPVDPQEPVLDITERMDFSAIQSEVKLTGFPSVSWPATVTRVASGLDPATRSGRVIVKVDEPYSMTRVSERPALQRDMHVQVTFSADSPQPLLAIPSSAVHQGEVYLLDNDHLLQRRPVTVAFEQNGLAVIADGLSPGEQLIVDDPAPAVTGTKVVPHRDEALEQHLRELAQGAAQ</sequence>
<dbReference type="Proteomes" id="UP000536442">
    <property type="component" value="Unassembled WGS sequence"/>
</dbReference>